<dbReference type="EMBL" id="CABVLI010000047">
    <property type="protein sequence ID" value="VVT29296.1"/>
    <property type="molecule type" value="Genomic_DNA"/>
</dbReference>
<dbReference type="AlphaFoldDB" id="A0A5E8AI62"/>
<evidence type="ECO:0000313" key="2">
    <source>
        <dbReference type="EMBL" id="VVT29296.1"/>
    </source>
</evidence>
<sequence>MRLGAVAEREATEVTDPVPV</sequence>
<reference evidence="2 3" key="1">
    <citation type="submission" date="2019-09" db="EMBL/GenBank/DDBJ databases">
        <authorList>
            <person name="Dittami M. S."/>
        </authorList>
    </citation>
    <scope>NUCLEOTIDE SEQUENCE [LARGE SCALE GENOMIC DNA]</scope>
    <source>
        <strain evidence="2">SPHINGO391</strain>
    </source>
</reference>
<protein>
    <submittedName>
        <fullName evidence="2">Uncharacterized protein</fullName>
    </submittedName>
</protein>
<organism evidence="2 3">
    <name type="scientific">Sphingomonas aurantiaca</name>
    <dbReference type="NCBI Taxonomy" id="185949"/>
    <lineage>
        <taxon>Bacteria</taxon>
        <taxon>Pseudomonadati</taxon>
        <taxon>Pseudomonadota</taxon>
        <taxon>Alphaproteobacteria</taxon>
        <taxon>Sphingomonadales</taxon>
        <taxon>Sphingomonadaceae</taxon>
        <taxon>Sphingomonas</taxon>
    </lineage>
</organism>
<accession>A0A5E8AI62</accession>
<name>A0A5E8AI62_9SPHN</name>
<proteinExistence type="predicted"/>
<evidence type="ECO:0000256" key="1">
    <source>
        <dbReference type="SAM" id="MobiDB-lite"/>
    </source>
</evidence>
<evidence type="ECO:0000313" key="3">
    <source>
        <dbReference type="Proteomes" id="UP000326857"/>
    </source>
</evidence>
<dbReference type="Proteomes" id="UP000326857">
    <property type="component" value="Unassembled WGS sequence"/>
</dbReference>
<feature type="region of interest" description="Disordered" evidence="1">
    <location>
        <begin position="1"/>
        <end position="20"/>
    </location>
</feature>
<gene>
    <name evidence="2" type="ORF">SPHINGO391_510087</name>
</gene>